<dbReference type="PROSITE" id="PS51900">
    <property type="entry name" value="CB"/>
    <property type="match status" value="1"/>
</dbReference>
<dbReference type="GeneID" id="75091202"/>
<proteinExistence type="predicted"/>
<dbReference type="Gene3D" id="1.10.150.130">
    <property type="match status" value="1"/>
</dbReference>
<dbReference type="InterPro" id="IPR010998">
    <property type="entry name" value="Integrase_recombinase_N"/>
</dbReference>
<dbReference type="RefSeq" id="WP_029453066.1">
    <property type="nucleotide sequence ID" value="NZ_PTIS01000007.1"/>
</dbReference>
<dbReference type="GO" id="GO:0007059">
    <property type="term" value="P:chromosome segregation"/>
    <property type="evidence" value="ECO:0007669"/>
    <property type="project" value="UniProtKB-KW"/>
</dbReference>
<dbReference type="OrthoDB" id="283809at2"/>
<evidence type="ECO:0000256" key="9">
    <source>
        <dbReference type="PROSITE-ProRule" id="PRU01248"/>
    </source>
</evidence>
<name>A0A2S6FXU2_9CLOT</name>
<gene>
    <name evidence="12" type="ORF">BD821_10763</name>
</gene>
<keyword evidence="8" id="KW-0131">Cell cycle</keyword>
<dbReference type="InterPro" id="IPR013762">
    <property type="entry name" value="Integrase-like_cat_sf"/>
</dbReference>
<dbReference type="PANTHER" id="PTHR30349">
    <property type="entry name" value="PHAGE INTEGRASE-RELATED"/>
    <property type="match status" value="1"/>
</dbReference>
<comment type="caution">
    <text evidence="12">The sequence shown here is derived from an EMBL/GenBank/DDBJ whole genome shotgun (WGS) entry which is preliminary data.</text>
</comment>
<dbReference type="Proteomes" id="UP000239863">
    <property type="component" value="Unassembled WGS sequence"/>
</dbReference>
<dbReference type="InterPro" id="IPR002104">
    <property type="entry name" value="Integrase_catalytic"/>
</dbReference>
<feature type="domain" description="Core-binding (CB)" evidence="11">
    <location>
        <begin position="11"/>
        <end position="116"/>
    </location>
</feature>
<keyword evidence="6 9" id="KW-0238">DNA-binding</keyword>
<accession>A0A2S6FXU2</accession>
<evidence type="ECO:0000256" key="4">
    <source>
        <dbReference type="ARBA" id="ARBA00022829"/>
    </source>
</evidence>
<evidence type="ECO:0000313" key="12">
    <source>
        <dbReference type="EMBL" id="PPK48426.1"/>
    </source>
</evidence>
<dbReference type="GO" id="GO:0006310">
    <property type="term" value="P:DNA recombination"/>
    <property type="evidence" value="ECO:0007669"/>
    <property type="project" value="UniProtKB-KW"/>
</dbReference>
<evidence type="ECO:0000256" key="6">
    <source>
        <dbReference type="ARBA" id="ARBA00023125"/>
    </source>
</evidence>
<keyword evidence="3" id="KW-0132">Cell division</keyword>
<dbReference type="PANTHER" id="PTHR30349:SF77">
    <property type="entry name" value="TYROSINE RECOMBINASE XERC"/>
    <property type="match status" value="1"/>
</dbReference>
<dbReference type="EMBL" id="PTIS01000007">
    <property type="protein sequence ID" value="PPK48426.1"/>
    <property type="molecule type" value="Genomic_DNA"/>
</dbReference>
<evidence type="ECO:0000256" key="3">
    <source>
        <dbReference type="ARBA" id="ARBA00022618"/>
    </source>
</evidence>
<evidence type="ECO:0000259" key="11">
    <source>
        <dbReference type="PROSITE" id="PS51900"/>
    </source>
</evidence>
<evidence type="ECO:0000256" key="2">
    <source>
        <dbReference type="ARBA" id="ARBA00022490"/>
    </source>
</evidence>
<dbReference type="Gene3D" id="1.10.443.10">
    <property type="entry name" value="Intergrase catalytic core"/>
    <property type="match status" value="1"/>
</dbReference>
<dbReference type="GO" id="GO:0015074">
    <property type="term" value="P:DNA integration"/>
    <property type="evidence" value="ECO:0007669"/>
    <property type="project" value="UniProtKB-KW"/>
</dbReference>
<dbReference type="Pfam" id="PF00589">
    <property type="entry name" value="Phage_integrase"/>
    <property type="match status" value="1"/>
</dbReference>
<sequence length="331" mass="37910">MKYDIKSIYNQDLPPSVIAFLSYLETIKGKSINTIEAYKVDLTMFLRFIKAYKGLSSDDLEFEDIPINDVDKALLQQISLTDLYAFISFTEKHRNNGNYARARKVATLKSFFNYLNNKAKIINENPATELESPKINQRNPVYLTLGESRTLLHSMDKSEKNYERDYCIVTIFLNCGLRLSELCGINISRIKDDTLTVIGKGNKERTVYLNQTTLSAIDDYLKVRDASKVAESDKDALFISSKNNRINKRSVERIVKKHIKAAGLDSDKYTPHKLRHTAATLMYKHGNVDIRSLQDILGHENISTTQIYTHVDDERLREAVKSNPLNQDETI</sequence>
<feature type="domain" description="Tyr recombinase" evidence="10">
    <location>
        <begin position="138"/>
        <end position="321"/>
    </location>
</feature>
<keyword evidence="2" id="KW-0963">Cytoplasm</keyword>
<dbReference type="InterPro" id="IPR044068">
    <property type="entry name" value="CB"/>
</dbReference>
<dbReference type="InterPro" id="IPR050090">
    <property type="entry name" value="Tyrosine_recombinase_XerCD"/>
</dbReference>
<keyword evidence="4" id="KW-0159">Chromosome partition</keyword>
<keyword evidence="7" id="KW-0233">DNA recombination</keyword>
<evidence type="ECO:0000313" key="13">
    <source>
        <dbReference type="Proteomes" id="UP000239863"/>
    </source>
</evidence>
<dbReference type="GO" id="GO:0051301">
    <property type="term" value="P:cell division"/>
    <property type="evidence" value="ECO:0007669"/>
    <property type="project" value="UniProtKB-KW"/>
</dbReference>
<evidence type="ECO:0000256" key="1">
    <source>
        <dbReference type="ARBA" id="ARBA00004496"/>
    </source>
</evidence>
<comment type="subcellular location">
    <subcellularLocation>
        <location evidence="1">Cytoplasm</location>
    </subcellularLocation>
</comment>
<protein>
    <submittedName>
        <fullName evidence="12">Site-specific recombinase XerD</fullName>
    </submittedName>
</protein>
<dbReference type="AlphaFoldDB" id="A0A2S6FXU2"/>
<dbReference type="PROSITE" id="PS51898">
    <property type="entry name" value="TYR_RECOMBINASE"/>
    <property type="match status" value="1"/>
</dbReference>
<organism evidence="12 13">
    <name type="scientific">Clostridium algidicarnis DSM 15099</name>
    <dbReference type="NCBI Taxonomy" id="1121295"/>
    <lineage>
        <taxon>Bacteria</taxon>
        <taxon>Bacillati</taxon>
        <taxon>Bacillota</taxon>
        <taxon>Clostridia</taxon>
        <taxon>Eubacteriales</taxon>
        <taxon>Clostridiaceae</taxon>
        <taxon>Clostridium</taxon>
    </lineage>
</organism>
<evidence type="ECO:0000259" key="10">
    <source>
        <dbReference type="PROSITE" id="PS51898"/>
    </source>
</evidence>
<dbReference type="GO" id="GO:0003677">
    <property type="term" value="F:DNA binding"/>
    <property type="evidence" value="ECO:0007669"/>
    <property type="project" value="UniProtKB-UniRule"/>
</dbReference>
<dbReference type="InterPro" id="IPR011010">
    <property type="entry name" value="DNA_brk_join_enz"/>
</dbReference>
<dbReference type="SUPFAM" id="SSF56349">
    <property type="entry name" value="DNA breaking-rejoining enzymes"/>
    <property type="match status" value="1"/>
</dbReference>
<evidence type="ECO:0000256" key="8">
    <source>
        <dbReference type="ARBA" id="ARBA00023306"/>
    </source>
</evidence>
<dbReference type="GO" id="GO:0005737">
    <property type="term" value="C:cytoplasm"/>
    <property type="evidence" value="ECO:0007669"/>
    <property type="project" value="UniProtKB-SubCell"/>
</dbReference>
<keyword evidence="5" id="KW-0229">DNA integration</keyword>
<evidence type="ECO:0000256" key="5">
    <source>
        <dbReference type="ARBA" id="ARBA00022908"/>
    </source>
</evidence>
<dbReference type="STRING" id="37659.GCA_000703125_02369"/>
<reference evidence="12 13" key="1">
    <citation type="submission" date="2018-02" db="EMBL/GenBank/DDBJ databases">
        <title>Genomic Encyclopedia of Archaeal and Bacterial Type Strains, Phase II (KMG-II): from individual species to whole genera.</title>
        <authorList>
            <person name="Goeker M."/>
        </authorList>
    </citation>
    <scope>NUCLEOTIDE SEQUENCE [LARGE SCALE GENOMIC DNA]</scope>
    <source>
        <strain evidence="12 13">DSM 15099</strain>
    </source>
</reference>
<evidence type="ECO:0000256" key="7">
    <source>
        <dbReference type="ARBA" id="ARBA00023172"/>
    </source>
</evidence>